<dbReference type="OrthoDB" id="51578at2157"/>
<dbReference type="eggNOG" id="arCOG02082">
    <property type="taxonomic scope" value="Archaea"/>
</dbReference>
<dbReference type="HOGENOM" id="CLU_1850527_0_0_2"/>
<evidence type="ECO:0000313" key="2">
    <source>
        <dbReference type="Proteomes" id="UP000013307"/>
    </source>
</evidence>
<dbReference type="EMBL" id="CP005290">
    <property type="protein sequence ID" value="AGK60176.1"/>
    <property type="molecule type" value="Genomic_DNA"/>
</dbReference>
<accession>N0BI91</accession>
<protein>
    <recommendedName>
        <fullName evidence="3">CARDB domain-containing protein</fullName>
    </recommendedName>
</protein>
<dbReference type="AlphaFoldDB" id="N0BI91"/>
<dbReference type="Proteomes" id="UP000013307">
    <property type="component" value="Chromosome"/>
</dbReference>
<organism evidence="1 2">
    <name type="scientific">Archaeoglobus sulfaticallidus PM70-1</name>
    <dbReference type="NCBI Taxonomy" id="387631"/>
    <lineage>
        <taxon>Archaea</taxon>
        <taxon>Methanobacteriati</taxon>
        <taxon>Methanobacteriota</taxon>
        <taxon>Archaeoglobi</taxon>
        <taxon>Archaeoglobales</taxon>
        <taxon>Archaeoglobaceae</taxon>
        <taxon>Archaeoglobus</taxon>
    </lineage>
</organism>
<evidence type="ECO:0008006" key="3">
    <source>
        <dbReference type="Google" id="ProtNLM"/>
    </source>
</evidence>
<dbReference type="KEGG" id="ast:Asulf_00140"/>
<proteinExistence type="predicted"/>
<sequence length="139" mass="15566">MKVKRAFLILLLLTSTALASEYIFSMKVNVKISESKIDISPKSFNLNLQSGTEYVREITIKNYGESREIYFESFIEGETPEMMDVEFHDTFGNTIYSSNKLTIPAGSSDSPAEVKVNVHISADESANGSYTIYIQAKET</sequence>
<evidence type="ECO:0000313" key="1">
    <source>
        <dbReference type="EMBL" id="AGK60176.1"/>
    </source>
</evidence>
<reference evidence="1 2" key="1">
    <citation type="journal article" date="2013" name="Genome Announc.">
        <title>Complete Genome Sequence of the Thermophilic and Facultatively Chemolithoautotrophic Sulfate Reducer Archaeoglobus sulfaticallidus Strain PM70-1T.</title>
        <authorList>
            <person name="Stokke R."/>
            <person name="Hocking W.P."/>
            <person name="Steinsbu B.O."/>
            <person name="Steen I.H."/>
        </authorList>
    </citation>
    <scope>NUCLEOTIDE SEQUENCE [LARGE SCALE GENOMIC DNA]</scope>
    <source>
        <strain evidence="1">PM70-1</strain>
    </source>
</reference>
<dbReference type="RefSeq" id="WP_015589775.1">
    <property type="nucleotide sequence ID" value="NC_021169.1"/>
</dbReference>
<gene>
    <name evidence="1" type="ORF">Asulf_00140</name>
</gene>
<keyword evidence="2" id="KW-1185">Reference proteome</keyword>
<name>N0BI91_9EURY</name>
<dbReference type="STRING" id="387631.Asulf_00140"/>
<dbReference type="GeneID" id="15391786"/>